<dbReference type="Gene3D" id="3.30.450.20">
    <property type="entry name" value="PAS domain"/>
    <property type="match status" value="3"/>
</dbReference>
<feature type="domain" description="PAC" evidence="8">
    <location>
        <begin position="288"/>
        <end position="340"/>
    </location>
</feature>
<evidence type="ECO:0000256" key="6">
    <source>
        <dbReference type="SAM" id="Phobius"/>
    </source>
</evidence>
<dbReference type="Pfam" id="PF13426">
    <property type="entry name" value="PAS_9"/>
    <property type="match status" value="2"/>
</dbReference>
<evidence type="ECO:0000256" key="1">
    <source>
        <dbReference type="ARBA" id="ARBA00000085"/>
    </source>
</evidence>
<feature type="transmembrane region" description="Helical" evidence="6">
    <location>
        <begin position="47"/>
        <end position="65"/>
    </location>
</feature>
<feature type="transmembrane region" description="Helical" evidence="6">
    <location>
        <begin position="12"/>
        <end position="35"/>
    </location>
</feature>
<dbReference type="Pfam" id="PF08447">
    <property type="entry name" value="PAS_3"/>
    <property type="match status" value="1"/>
</dbReference>
<dbReference type="Proteomes" id="UP000178602">
    <property type="component" value="Unassembled WGS sequence"/>
</dbReference>
<evidence type="ECO:0000256" key="5">
    <source>
        <dbReference type="ARBA" id="ARBA00022777"/>
    </source>
</evidence>
<name>A0A1F4T6F2_UNCSA</name>
<dbReference type="PANTHER" id="PTHR43304">
    <property type="entry name" value="PHYTOCHROME-LIKE PROTEIN CPH1"/>
    <property type="match status" value="1"/>
</dbReference>
<dbReference type="SMART" id="SM00086">
    <property type="entry name" value="PAC"/>
    <property type="match status" value="3"/>
</dbReference>
<dbReference type="InterPro" id="IPR000014">
    <property type="entry name" value="PAS"/>
</dbReference>
<keyword evidence="5" id="KW-0418">Kinase</keyword>
<evidence type="ECO:0000259" key="8">
    <source>
        <dbReference type="PROSITE" id="PS50113"/>
    </source>
</evidence>
<dbReference type="SMART" id="SM00091">
    <property type="entry name" value="PAS"/>
    <property type="match status" value="3"/>
</dbReference>
<dbReference type="PROSITE" id="PS50113">
    <property type="entry name" value="PAC"/>
    <property type="match status" value="2"/>
</dbReference>
<dbReference type="CDD" id="cd00130">
    <property type="entry name" value="PAS"/>
    <property type="match status" value="2"/>
</dbReference>
<gene>
    <name evidence="9" type="ORF">A3K49_05210</name>
</gene>
<dbReference type="InterPro" id="IPR013655">
    <property type="entry name" value="PAS_fold_3"/>
</dbReference>
<keyword evidence="6" id="KW-1133">Transmembrane helix</keyword>
<dbReference type="EMBL" id="MEUG01000001">
    <property type="protein sequence ID" value="OGC28361.1"/>
    <property type="molecule type" value="Genomic_DNA"/>
</dbReference>
<comment type="caution">
    <text evidence="9">The sequence shown here is derived from an EMBL/GenBank/DDBJ whole genome shotgun (WGS) entry which is preliminary data.</text>
</comment>
<dbReference type="InterPro" id="IPR052162">
    <property type="entry name" value="Sensor_kinase/Photoreceptor"/>
</dbReference>
<evidence type="ECO:0000259" key="7">
    <source>
        <dbReference type="PROSITE" id="PS50112"/>
    </source>
</evidence>
<keyword evidence="4" id="KW-0808">Transferase</keyword>
<dbReference type="PANTHER" id="PTHR43304:SF1">
    <property type="entry name" value="PAC DOMAIN-CONTAINING PROTEIN"/>
    <property type="match status" value="1"/>
</dbReference>
<evidence type="ECO:0000256" key="2">
    <source>
        <dbReference type="ARBA" id="ARBA00012438"/>
    </source>
</evidence>
<keyword evidence="3" id="KW-0597">Phosphoprotein</keyword>
<comment type="catalytic activity">
    <reaction evidence="1">
        <text>ATP + protein L-histidine = ADP + protein N-phospho-L-histidine.</text>
        <dbReference type="EC" id="2.7.13.3"/>
    </reaction>
</comment>
<dbReference type="PROSITE" id="PS50112">
    <property type="entry name" value="PAS"/>
    <property type="match status" value="2"/>
</dbReference>
<keyword evidence="6" id="KW-0812">Transmembrane</keyword>
<feature type="domain" description="PAS" evidence="7">
    <location>
        <begin position="341"/>
        <end position="411"/>
    </location>
</feature>
<evidence type="ECO:0000313" key="9">
    <source>
        <dbReference type="EMBL" id="OGC28361.1"/>
    </source>
</evidence>
<evidence type="ECO:0000313" key="10">
    <source>
        <dbReference type="Proteomes" id="UP000178602"/>
    </source>
</evidence>
<dbReference type="InterPro" id="IPR000700">
    <property type="entry name" value="PAS-assoc_C"/>
</dbReference>
<dbReference type="InterPro" id="IPR001610">
    <property type="entry name" value="PAC"/>
</dbReference>
<keyword evidence="6" id="KW-0472">Membrane</keyword>
<proteinExistence type="predicted"/>
<dbReference type="GO" id="GO:0004673">
    <property type="term" value="F:protein histidine kinase activity"/>
    <property type="evidence" value="ECO:0007669"/>
    <property type="project" value="UniProtKB-EC"/>
</dbReference>
<accession>A0A1F4T6F2</accession>
<feature type="domain" description="PAS" evidence="7">
    <location>
        <begin position="210"/>
        <end position="285"/>
    </location>
</feature>
<organism evidence="9 10">
    <name type="scientific">candidate division WOR-1 bacterium RIFOXYC12_FULL_54_18</name>
    <dbReference type="NCBI Taxonomy" id="1802584"/>
    <lineage>
        <taxon>Bacteria</taxon>
        <taxon>Bacillati</taxon>
        <taxon>Saganbacteria</taxon>
    </lineage>
</organism>
<evidence type="ECO:0000256" key="4">
    <source>
        <dbReference type="ARBA" id="ARBA00022679"/>
    </source>
</evidence>
<dbReference type="EC" id="2.7.13.3" evidence="2"/>
<feature type="domain" description="PAC" evidence="8">
    <location>
        <begin position="159"/>
        <end position="209"/>
    </location>
</feature>
<sequence length="503" mass="56439">MNKKYVSSALHITFIYAAFGLAWIIVTDLIIAKLAVSPHQITAMQTYKGIVFVLFSTLIIFLVAYREIVMKLKAEELQQKAEKHFKALFEKSATPSVILKDGKFAEANKSALVLFGLSGFGGLANNSFSSISPEKQPDGLPSKEKERNEVDDAIAKGSSRFEWLFARKDGSLFLTEIIMTLIGSPEGPVFYATLSDISERKKREDQLKNSEQAYRTLAENLPGLVFRCHLTNGHQMELFNNMLGPLTGYTRDELKKGDFCSFDSIIHPEDKQYVSDTIKEVTLNNKPYRIEFRLVHKTGEIKHVIQRGRPVYDESGKVAYIDGVFFDLTESKQAETALAESQKKFETLFEVSPSPIFVESIDGKVLDCNSAAAELFGYEKEDFLRLTTADLVPPEVAATFPALVKTVLEKGDFQVEALNKKKNGSYFPADVRIKPIKINNQKCVLVSILDLTERKSSEKKTKEEMSALALINEAATGRELKMINLEKEVNALLKELGRDPKYN</sequence>
<protein>
    <recommendedName>
        <fullName evidence="2">histidine kinase</fullName>
        <ecNumber evidence="2">2.7.13.3</ecNumber>
    </recommendedName>
</protein>
<dbReference type="InterPro" id="IPR035965">
    <property type="entry name" value="PAS-like_dom_sf"/>
</dbReference>
<reference evidence="9 10" key="1">
    <citation type="journal article" date="2016" name="Nat. Commun.">
        <title>Thousands of microbial genomes shed light on interconnected biogeochemical processes in an aquifer system.</title>
        <authorList>
            <person name="Anantharaman K."/>
            <person name="Brown C.T."/>
            <person name="Hug L.A."/>
            <person name="Sharon I."/>
            <person name="Castelle C.J."/>
            <person name="Probst A.J."/>
            <person name="Thomas B.C."/>
            <person name="Singh A."/>
            <person name="Wilkins M.J."/>
            <person name="Karaoz U."/>
            <person name="Brodie E.L."/>
            <person name="Williams K.H."/>
            <person name="Hubbard S.S."/>
            <person name="Banfield J.F."/>
        </authorList>
    </citation>
    <scope>NUCLEOTIDE SEQUENCE [LARGE SCALE GENOMIC DNA]</scope>
</reference>
<evidence type="ECO:0000256" key="3">
    <source>
        <dbReference type="ARBA" id="ARBA00022553"/>
    </source>
</evidence>
<dbReference type="SUPFAM" id="SSF55785">
    <property type="entry name" value="PYP-like sensor domain (PAS domain)"/>
    <property type="match status" value="3"/>
</dbReference>
<dbReference type="NCBIfam" id="TIGR00229">
    <property type="entry name" value="sensory_box"/>
    <property type="match status" value="3"/>
</dbReference>
<dbReference type="AlphaFoldDB" id="A0A1F4T6F2"/>